<accession>A0A2P2NZX5</accession>
<dbReference type="PANTHER" id="PTHR22953">
    <property type="entry name" value="ACID PHOSPHATASE RELATED"/>
    <property type="match status" value="1"/>
</dbReference>
<protein>
    <submittedName>
        <fullName evidence="3">Bifunctional purple acid phosphatase 26-like</fullName>
    </submittedName>
</protein>
<name>A0A2P2NZX5_RHIMU</name>
<dbReference type="PANTHER" id="PTHR22953:SF55">
    <property type="entry name" value="BIFUNCTIONAL PURPLE ACID PHOSPHATASE 26"/>
    <property type="match status" value="1"/>
</dbReference>
<evidence type="ECO:0000313" key="3">
    <source>
        <dbReference type="EMBL" id="MBX47931.1"/>
    </source>
</evidence>
<proteinExistence type="predicted"/>
<dbReference type="Gene3D" id="2.60.40.380">
    <property type="entry name" value="Purple acid phosphatase-like, N-terminal"/>
    <property type="match status" value="1"/>
</dbReference>
<evidence type="ECO:0000256" key="1">
    <source>
        <dbReference type="ARBA" id="ARBA00022729"/>
    </source>
</evidence>
<dbReference type="Pfam" id="PF16656">
    <property type="entry name" value="Pur_ac_phosph_N"/>
    <property type="match status" value="1"/>
</dbReference>
<keyword evidence="1" id="KW-0732">Signal</keyword>
<sequence>MSLPEEFKERRPNLLRFFSTILYVLLELANPGYARGITSTFIRSEWPSVDIPLDNEVFAVPKGHNAPQQVHITQGDYDGKAVIISWVTPDKPGLSKVEYGTSEKKYHLSAEGTVTNYTYYKYRSGYIHQCVIDGLEVISIFKLEKGQTNAVASLLMVQTLNRLTVVTFILDYRKTLYQPNIP</sequence>
<dbReference type="GO" id="GO:0046872">
    <property type="term" value="F:metal ion binding"/>
    <property type="evidence" value="ECO:0007669"/>
    <property type="project" value="InterPro"/>
</dbReference>
<dbReference type="InterPro" id="IPR008963">
    <property type="entry name" value="Purple_acid_Pase-like_N"/>
</dbReference>
<dbReference type="InterPro" id="IPR039331">
    <property type="entry name" value="PAPs-like"/>
</dbReference>
<feature type="domain" description="Purple acid phosphatase N-terminal" evidence="2">
    <location>
        <begin position="67"/>
        <end position="136"/>
    </location>
</feature>
<dbReference type="AlphaFoldDB" id="A0A2P2NZX5"/>
<dbReference type="InterPro" id="IPR015914">
    <property type="entry name" value="PAPs_N"/>
</dbReference>
<dbReference type="GO" id="GO:0003993">
    <property type="term" value="F:acid phosphatase activity"/>
    <property type="evidence" value="ECO:0007669"/>
    <property type="project" value="InterPro"/>
</dbReference>
<dbReference type="EMBL" id="GGEC01067447">
    <property type="protein sequence ID" value="MBX47931.1"/>
    <property type="molecule type" value="Transcribed_RNA"/>
</dbReference>
<dbReference type="SUPFAM" id="SSF49363">
    <property type="entry name" value="Purple acid phosphatase, N-terminal domain"/>
    <property type="match status" value="1"/>
</dbReference>
<organism evidence="3">
    <name type="scientific">Rhizophora mucronata</name>
    <name type="common">Asiatic mangrove</name>
    <dbReference type="NCBI Taxonomy" id="61149"/>
    <lineage>
        <taxon>Eukaryota</taxon>
        <taxon>Viridiplantae</taxon>
        <taxon>Streptophyta</taxon>
        <taxon>Embryophyta</taxon>
        <taxon>Tracheophyta</taxon>
        <taxon>Spermatophyta</taxon>
        <taxon>Magnoliopsida</taxon>
        <taxon>eudicotyledons</taxon>
        <taxon>Gunneridae</taxon>
        <taxon>Pentapetalae</taxon>
        <taxon>rosids</taxon>
        <taxon>fabids</taxon>
        <taxon>Malpighiales</taxon>
        <taxon>Rhizophoraceae</taxon>
        <taxon>Rhizophora</taxon>
    </lineage>
</organism>
<evidence type="ECO:0000259" key="2">
    <source>
        <dbReference type="Pfam" id="PF16656"/>
    </source>
</evidence>
<reference evidence="3" key="1">
    <citation type="submission" date="2018-02" db="EMBL/GenBank/DDBJ databases">
        <title>Rhizophora mucronata_Transcriptome.</title>
        <authorList>
            <person name="Meera S.P."/>
            <person name="Sreeshan A."/>
            <person name="Augustine A."/>
        </authorList>
    </citation>
    <scope>NUCLEOTIDE SEQUENCE</scope>
    <source>
        <tissue evidence="3">Leaf</tissue>
    </source>
</reference>